<gene>
    <name evidence="1" type="ORF">B0T19DRAFT_414551</name>
</gene>
<sequence>MLILLTCYQEFASIVLFYYCLPCSFCCSPCLDVCLSCPRVTMFRPPQGLISESFSGIAIPYSSCSSSKCTFAFVRPPLFCLLLRGLRGLCDLGRQLDELATKPGTKLQLLLPAAVLHVYPGYVQYLTYNILTITIVVELRRY</sequence>
<dbReference type="Proteomes" id="UP001286456">
    <property type="component" value="Unassembled WGS sequence"/>
</dbReference>
<organism evidence="1 2">
    <name type="scientific">Cercophora scortea</name>
    <dbReference type="NCBI Taxonomy" id="314031"/>
    <lineage>
        <taxon>Eukaryota</taxon>
        <taxon>Fungi</taxon>
        <taxon>Dikarya</taxon>
        <taxon>Ascomycota</taxon>
        <taxon>Pezizomycotina</taxon>
        <taxon>Sordariomycetes</taxon>
        <taxon>Sordariomycetidae</taxon>
        <taxon>Sordariales</taxon>
        <taxon>Lasiosphaeriaceae</taxon>
        <taxon>Cercophora</taxon>
    </lineage>
</organism>
<name>A0AAE0IVQ8_9PEZI</name>
<evidence type="ECO:0000313" key="1">
    <source>
        <dbReference type="EMBL" id="KAK3332024.1"/>
    </source>
</evidence>
<protein>
    <submittedName>
        <fullName evidence="1">Uncharacterized protein</fullName>
    </submittedName>
</protein>
<accession>A0AAE0IVQ8</accession>
<proteinExistence type="predicted"/>
<dbReference type="EMBL" id="JAUEPO010000002">
    <property type="protein sequence ID" value="KAK3332024.1"/>
    <property type="molecule type" value="Genomic_DNA"/>
</dbReference>
<keyword evidence="2" id="KW-1185">Reference proteome</keyword>
<dbReference type="AlphaFoldDB" id="A0AAE0IVQ8"/>
<reference evidence="1" key="1">
    <citation type="journal article" date="2023" name="Mol. Phylogenet. Evol.">
        <title>Genome-scale phylogeny and comparative genomics of the fungal order Sordariales.</title>
        <authorList>
            <person name="Hensen N."/>
            <person name="Bonometti L."/>
            <person name="Westerberg I."/>
            <person name="Brannstrom I.O."/>
            <person name="Guillou S."/>
            <person name="Cros-Aarteil S."/>
            <person name="Calhoun S."/>
            <person name="Haridas S."/>
            <person name="Kuo A."/>
            <person name="Mondo S."/>
            <person name="Pangilinan J."/>
            <person name="Riley R."/>
            <person name="LaButti K."/>
            <person name="Andreopoulos B."/>
            <person name="Lipzen A."/>
            <person name="Chen C."/>
            <person name="Yan M."/>
            <person name="Daum C."/>
            <person name="Ng V."/>
            <person name="Clum A."/>
            <person name="Steindorff A."/>
            <person name="Ohm R.A."/>
            <person name="Martin F."/>
            <person name="Silar P."/>
            <person name="Natvig D.O."/>
            <person name="Lalanne C."/>
            <person name="Gautier V."/>
            <person name="Ament-Velasquez S.L."/>
            <person name="Kruys A."/>
            <person name="Hutchinson M.I."/>
            <person name="Powell A.J."/>
            <person name="Barry K."/>
            <person name="Miller A.N."/>
            <person name="Grigoriev I.V."/>
            <person name="Debuchy R."/>
            <person name="Gladieux P."/>
            <person name="Hiltunen Thoren M."/>
            <person name="Johannesson H."/>
        </authorList>
    </citation>
    <scope>NUCLEOTIDE SEQUENCE</scope>
    <source>
        <strain evidence="1">SMH4131-1</strain>
    </source>
</reference>
<reference evidence="1" key="2">
    <citation type="submission" date="2023-06" db="EMBL/GenBank/DDBJ databases">
        <authorList>
            <consortium name="Lawrence Berkeley National Laboratory"/>
            <person name="Haridas S."/>
            <person name="Hensen N."/>
            <person name="Bonometti L."/>
            <person name="Westerberg I."/>
            <person name="Brannstrom I.O."/>
            <person name="Guillou S."/>
            <person name="Cros-Aarteil S."/>
            <person name="Calhoun S."/>
            <person name="Kuo A."/>
            <person name="Mondo S."/>
            <person name="Pangilinan J."/>
            <person name="Riley R."/>
            <person name="Labutti K."/>
            <person name="Andreopoulos B."/>
            <person name="Lipzen A."/>
            <person name="Chen C."/>
            <person name="Yanf M."/>
            <person name="Daum C."/>
            <person name="Ng V."/>
            <person name="Clum A."/>
            <person name="Steindorff A."/>
            <person name="Ohm R."/>
            <person name="Martin F."/>
            <person name="Silar P."/>
            <person name="Natvig D."/>
            <person name="Lalanne C."/>
            <person name="Gautier V."/>
            <person name="Ament-Velasquez S.L."/>
            <person name="Kruys A."/>
            <person name="Hutchinson M.I."/>
            <person name="Powell A.J."/>
            <person name="Barry K."/>
            <person name="Miller A.N."/>
            <person name="Grigoriev I.V."/>
            <person name="Debuchy R."/>
            <person name="Gladieux P."/>
            <person name="Thoren M.H."/>
            <person name="Johannesson H."/>
        </authorList>
    </citation>
    <scope>NUCLEOTIDE SEQUENCE</scope>
    <source>
        <strain evidence="1">SMH4131-1</strain>
    </source>
</reference>
<comment type="caution">
    <text evidence="1">The sequence shown here is derived from an EMBL/GenBank/DDBJ whole genome shotgun (WGS) entry which is preliminary data.</text>
</comment>
<evidence type="ECO:0000313" key="2">
    <source>
        <dbReference type="Proteomes" id="UP001286456"/>
    </source>
</evidence>